<evidence type="ECO:0000313" key="2">
    <source>
        <dbReference type="EMBL" id="CAD2216117.1"/>
    </source>
</evidence>
<dbReference type="AlphaFoldDB" id="A0A7G2CB21"/>
<dbReference type="VEuPathDB" id="TriTrypDB:ADEAN_000357800"/>
<evidence type="ECO:0008006" key="4">
    <source>
        <dbReference type="Google" id="ProtNLM"/>
    </source>
</evidence>
<evidence type="ECO:0000256" key="1">
    <source>
        <dbReference type="SAM" id="MobiDB-lite"/>
    </source>
</evidence>
<proteinExistence type="predicted"/>
<protein>
    <recommendedName>
        <fullName evidence="4">Trichohyalin</fullName>
    </recommendedName>
</protein>
<feature type="compositionally biased region" description="Low complexity" evidence="1">
    <location>
        <begin position="77"/>
        <end position="89"/>
    </location>
</feature>
<reference evidence="2 3" key="1">
    <citation type="submission" date="2020-08" db="EMBL/GenBank/DDBJ databases">
        <authorList>
            <person name="Newling K."/>
            <person name="Davey J."/>
            <person name="Forrester S."/>
        </authorList>
    </citation>
    <scope>NUCLEOTIDE SEQUENCE [LARGE SCALE GENOMIC DNA]</scope>
    <source>
        <strain evidence="3">Crithidia deanei Carvalho (ATCC PRA-265)</strain>
    </source>
</reference>
<name>A0A7G2CB21_9TRYP</name>
<dbReference type="EMBL" id="LR877150">
    <property type="protein sequence ID" value="CAD2216117.1"/>
    <property type="molecule type" value="Genomic_DNA"/>
</dbReference>
<dbReference type="OrthoDB" id="272773at2759"/>
<dbReference type="Proteomes" id="UP000515908">
    <property type="component" value="Chromosome 06"/>
</dbReference>
<accession>A0A7G2CB21</accession>
<keyword evidence="3" id="KW-1185">Reference proteome</keyword>
<feature type="region of interest" description="Disordered" evidence="1">
    <location>
        <begin position="74"/>
        <end position="101"/>
    </location>
</feature>
<organism evidence="2 3">
    <name type="scientific">Angomonas deanei</name>
    <dbReference type="NCBI Taxonomy" id="59799"/>
    <lineage>
        <taxon>Eukaryota</taxon>
        <taxon>Discoba</taxon>
        <taxon>Euglenozoa</taxon>
        <taxon>Kinetoplastea</taxon>
        <taxon>Metakinetoplastina</taxon>
        <taxon>Trypanosomatida</taxon>
        <taxon>Trypanosomatidae</taxon>
        <taxon>Strigomonadinae</taxon>
        <taxon>Angomonas</taxon>
    </lineage>
</organism>
<feature type="compositionally biased region" description="Basic residues" evidence="1">
    <location>
        <begin position="90"/>
        <end position="101"/>
    </location>
</feature>
<sequence length="555" mass="64337">MIHVKQVYADYVEKRREGVSTEQERRQLAHLTAALNVETQKHLANLFKYAEERVRSLAMAERKEQLEELQRLKEAIQQRPNQNSNNTNKKSSKRRSKKQRIKQSISAAIGLDVGVVDSMLSEMEAQEKFMQFCEVFARLTVGRGFTHTAEDEGLDAYTESMKKLYSVDAGTMSTLEAVQYMAAKESVPPVEWARRWYERAVLLPLQQTPEYKRLEEIRTQELEALKLRREIQQKEEEGTPSEERALVAGSEAARLTEEKTVQLVEKMFMKKDDARLQSIHERRLKYLAYLQLERQIEQSRENAKLFEGVETSPEADVCHTLYEKMMDRRRALQSTTEEDTNVFRDEEMASLFEQIREVVLRVIEERQAQRKVDRQHERRAAVASALRGVAQGEETASEQLRQVVQAQKQSVGRRLLGILENDVQHEMQWLQSMEEAERPPLLPVPRPMSYVSAADVASWRTLREEQEHQKGDPFQKHKKPSKGQFAAELLAQRWPVPDKPLLFWGTGSRAVQQALRNAAEDADRRRRGEALVPPYPCAENPWGWRLAKDILDDDD</sequence>
<gene>
    <name evidence="2" type="ORF">ADEAN_000357800</name>
</gene>
<evidence type="ECO:0000313" key="3">
    <source>
        <dbReference type="Proteomes" id="UP000515908"/>
    </source>
</evidence>